<protein>
    <recommendedName>
        <fullName evidence="12">LAG1-DNAbind-domain-containing protein</fullName>
    </recommendedName>
</protein>
<evidence type="ECO:0000256" key="4">
    <source>
        <dbReference type="ARBA" id="ARBA00023125"/>
    </source>
</evidence>
<feature type="compositionally biased region" description="Basic and acidic residues" evidence="7">
    <location>
        <begin position="256"/>
        <end position="272"/>
    </location>
</feature>
<keyword evidence="4" id="KW-0238">DNA-binding</keyword>
<sequence>MQSPQRPAPAWIRNESYHIAAETGQQYPYDQRLALHEPTIAQLGTTPTPTVAVPQNRIAHKIQKRSRSESPNPFDVTVASTVGTGMVGFGNRGQGADETQPTRSSSFAGGQDTSSEGDGYGRHDGDGDGSGSVMNGSDGGAADADDGTSKLSDDELKQIVANYLDEPSMEHTIIITNSKVAQKSYGPEKRFFCPPPQALILGGGWSQYSSTSAHFNTERGLRSALGSLRTTVSYVLNGSEAGTSDVSSTSESETDSETHGGDDQGDDAHGDNDILSVGTKTAAATSSSSSSSSKSARPSANTPANAKVTATPSIGALTSPAGFPGVTTVDLARVDLLCKTTAMRDNETAMQAKTVMRSSFPTLFVNDEVQKPFVPLYISIRQSDNSLIETFASKPIKVISKPSKKKATGKSQDLCILSGTPIVLFNRVRSQAASTRYLGADLTGHHLIPSRDAWSSFLIWTLDDPRLNLEGKLGQSPMQGSRDVVETCNGTGMVWKRISHADRAVSQGTEHDIVGSTPPAQDASSFETSSNIDGGAAEDDIVSEAPVSGRVVRYNDVVILQHVDTGLVTVPLILRKTEGKTHAVVTVEPPSPRLQTPQSVAGVGFTPPAASPSNDPLSELHKVAFQVRNSDSWLAFQNDAIRMCKKSLKPRETGRSKKGGRKGKGRADEVCT</sequence>
<evidence type="ECO:0000256" key="5">
    <source>
        <dbReference type="ARBA" id="ARBA00023163"/>
    </source>
</evidence>
<keyword evidence="5" id="KW-0804">Transcription</keyword>
<evidence type="ECO:0000256" key="3">
    <source>
        <dbReference type="ARBA" id="ARBA00023015"/>
    </source>
</evidence>
<dbReference type="GO" id="GO:0001228">
    <property type="term" value="F:DNA-binding transcription activator activity, RNA polymerase II-specific"/>
    <property type="evidence" value="ECO:0007669"/>
    <property type="project" value="InterPro"/>
</dbReference>
<comment type="similarity">
    <text evidence="2">Belongs to the Su(H) family.</text>
</comment>
<keyword evidence="6" id="KW-0539">Nucleus</keyword>
<evidence type="ECO:0000256" key="2">
    <source>
        <dbReference type="ARBA" id="ARBA00009704"/>
    </source>
</evidence>
<proteinExistence type="inferred from homology"/>
<feature type="domain" description="Beta-trefoil DNA-binding" evidence="9">
    <location>
        <begin position="414"/>
        <end position="662"/>
    </location>
</feature>
<dbReference type="SUPFAM" id="SSF49417">
    <property type="entry name" value="p53-like transcription factors"/>
    <property type="match status" value="2"/>
</dbReference>
<reference evidence="10" key="1">
    <citation type="submission" date="2020-05" db="EMBL/GenBank/DDBJ databases">
        <title>Phylogenomic resolution of chytrid fungi.</title>
        <authorList>
            <person name="Stajich J.E."/>
            <person name="Amses K."/>
            <person name="Simmons R."/>
            <person name="Seto K."/>
            <person name="Myers J."/>
            <person name="Bonds A."/>
            <person name="Quandt C.A."/>
            <person name="Barry K."/>
            <person name="Liu P."/>
            <person name="Grigoriev I."/>
            <person name="Longcore J.E."/>
            <person name="James T.Y."/>
        </authorList>
    </citation>
    <scope>NUCLEOTIDE SEQUENCE</scope>
    <source>
        <strain evidence="10">JEL0318</strain>
    </source>
</reference>
<dbReference type="InterPro" id="IPR037095">
    <property type="entry name" value="RBP-J/Cbf11_DNA-bd_sf"/>
</dbReference>
<feature type="region of interest" description="Disordered" evidence="7">
    <location>
        <begin position="506"/>
        <end position="535"/>
    </location>
</feature>
<dbReference type="Proteomes" id="UP001212841">
    <property type="component" value="Unassembled WGS sequence"/>
</dbReference>
<dbReference type="Pfam" id="PF09271">
    <property type="entry name" value="LAG1-DNAbind"/>
    <property type="match status" value="1"/>
</dbReference>
<comment type="caution">
    <text evidence="10">The sequence shown here is derived from an EMBL/GenBank/DDBJ whole genome shotgun (WGS) entry which is preliminary data.</text>
</comment>
<comment type="subcellular location">
    <subcellularLocation>
        <location evidence="1">Nucleus</location>
    </subcellularLocation>
</comment>
<name>A0AAD5SLN5_9FUNG</name>
<gene>
    <name evidence="10" type="ORF">HK097_001022</name>
</gene>
<evidence type="ECO:0000313" key="10">
    <source>
        <dbReference type="EMBL" id="KAJ3057053.1"/>
    </source>
</evidence>
<feature type="region of interest" description="Disordered" evidence="7">
    <location>
        <begin position="44"/>
        <end position="151"/>
    </location>
</feature>
<evidence type="ECO:0008006" key="12">
    <source>
        <dbReference type="Google" id="ProtNLM"/>
    </source>
</evidence>
<dbReference type="Gene3D" id="2.60.40.1450">
    <property type="entry name" value="LAG1, DNA binding domain"/>
    <property type="match status" value="1"/>
</dbReference>
<dbReference type="GO" id="GO:0005634">
    <property type="term" value="C:nucleus"/>
    <property type="evidence" value="ECO:0007669"/>
    <property type="project" value="UniProtKB-SubCell"/>
</dbReference>
<dbReference type="InterPro" id="IPR008967">
    <property type="entry name" value="p53-like_TF_DNA-bd_sf"/>
</dbReference>
<evidence type="ECO:0000256" key="6">
    <source>
        <dbReference type="ARBA" id="ARBA00023242"/>
    </source>
</evidence>
<dbReference type="InterPro" id="IPR015351">
    <property type="entry name" value="RBP-J/Cbf11/Cbf12_DNA-bd"/>
</dbReference>
<dbReference type="PANTHER" id="PTHR10665">
    <property type="entry name" value="RECOMBINING BINDING PROTEIN SUPPRESSOR OF HAIRLESS"/>
    <property type="match status" value="1"/>
</dbReference>
<evidence type="ECO:0000259" key="8">
    <source>
        <dbReference type="SMART" id="SM01267"/>
    </source>
</evidence>
<dbReference type="EMBL" id="JADGJD010000012">
    <property type="protein sequence ID" value="KAJ3057053.1"/>
    <property type="molecule type" value="Genomic_DNA"/>
</dbReference>
<dbReference type="GO" id="GO:0000978">
    <property type="term" value="F:RNA polymerase II cis-regulatory region sequence-specific DNA binding"/>
    <property type="evidence" value="ECO:0007669"/>
    <property type="project" value="InterPro"/>
</dbReference>
<feature type="compositionally biased region" description="Low complexity" evidence="7">
    <location>
        <begin position="131"/>
        <end position="142"/>
    </location>
</feature>
<feature type="region of interest" description="Disordered" evidence="7">
    <location>
        <begin position="239"/>
        <end position="307"/>
    </location>
</feature>
<accession>A0AAD5SLN5</accession>
<dbReference type="AlphaFoldDB" id="A0AAD5SLN5"/>
<dbReference type="Gene3D" id="2.80.10.50">
    <property type="match status" value="1"/>
</dbReference>
<evidence type="ECO:0000313" key="11">
    <source>
        <dbReference type="Proteomes" id="UP001212841"/>
    </source>
</evidence>
<dbReference type="InterPro" id="IPR015350">
    <property type="entry name" value="Beta-trefoil_DNA-bd_dom"/>
</dbReference>
<feature type="compositionally biased region" description="Polar residues" evidence="7">
    <location>
        <begin position="518"/>
        <end position="532"/>
    </location>
</feature>
<feature type="region of interest" description="Disordered" evidence="7">
    <location>
        <begin position="646"/>
        <end position="672"/>
    </location>
</feature>
<dbReference type="SUPFAM" id="SSF110217">
    <property type="entry name" value="DNA-binding protein LAG-1 (CSL)"/>
    <property type="match status" value="2"/>
</dbReference>
<evidence type="ECO:0000259" key="9">
    <source>
        <dbReference type="SMART" id="SM01268"/>
    </source>
</evidence>
<feature type="compositionally biased region" description="Polar residues" evidence="7">
    <location>
        <begin position="97"/>
        <end position="116"/>
    </location>
</feature>
<keyword evidence="11" id="KW-1185">Reference proteome</keyword>
<dbReference type="InterPro" id="IPR036358">
    <property type="entry name" value="BTD_sf"/>
</dbReference>
<keyword evidence="3" id="KW-0805">Transcription regulation</keyword>
<dbReference type="InterPro" id="IPR040159">
    <property type="entry name" value="CLS_fam"/>
</dbReference>
<feature type="compositionally biased region" description="Polar residues" evidence="7">
    <location>
        <begin position="298"/>
        <end position="307"/>
    </location>
</feature>
<dbReference type="SMART" id="SM01268">
    <property type="entry name" value="BTD"/>
    <property type="match status" value="1"/>
</dbReference>
<feature type="domain" description="RBP-J/Cbf11/Cbf12 DNA binding" evidence="8">
    <location>
        <begin position="172"/>
        <end position="413"/>
    </location>
</feature>
<evidence type="ECO:0000256" key="1">
    <source>
        <dbReference type="ARBA" id="ARBA00004123"/>
    </source>
</evidence>
<feature type="compositionally biased region" description="Low complexity" evidence="7">
    <location>
        <begin position="279"/>
        <end position="296"/>
    </location>
</feature>
<organism evidence="10 11">
    <name type="scientific">Rhizophlyctis rosea</name>
    <dbReference type="NCBI Taxonomy" id="64517"/>
    <lineage>
        <taxon>Eukaryota</taxon>
        <taxon>Fungi</taxon>
        <taxon>Fungi incertae sedis</taxon>
        <taxon>Chytridiomycota</taxon>
        <taxon>Chytridiomycota incertae sedis</taxon>
        <taxon>Chytridiomycetes</taxon>
        <taxon>Rhizophlyctidales</taxon>
        <taxon>Rhizophlyctidaceae</taxon>
        <taxon>Rhizophlyctis</taxon>
    </lineage>
</organism>
<evidence type="ECO:0000256" key="7">
    <source>
        <dbReference type="SAM" id="MobiDB-lite"/>
    </source>
</evidence>
<dbReference type="SMART" id="SM01267">
    <property type="entry name" value="LAG1_DNAbind"/>
    <property type="match status" value="1"/>
</dbReference>